<organism evidence="1">
    <name type="scientific">Wolbachia endosymbiont of Aleurodicus floccissimus</name>
    <dbReference type="NCBI Taxonomy" id="2152762"/>
    <lineage>
        <taxon>Bacteria</taxon>
        <taxon>Pseudomonadati</taxon>
        <taxon>Pseudomonadota</taxon>
        <taxon>Alphaproteobacteria</taxon>
        <taxon>Rickettsiales</taxon>
        <taxon>Anaplasmataceae</taxon>
        <taxon>Wolbachieae</taxon>
        <taxon>Wolbachia</taxon>
    </lineage>
</organism>
<proteinExistence type="predicted"/>
<gene>
    <name evidence="1" type="ORF">WBAF_1289</name>
</gene>
<accession>A0A3B0IXK7</accession>
<protein>
    <submittedName>
        <fullName evidence="1">Uncharacterized protein</fullName>
    </submittedName>
</protein>
<dbReference type="EMBL" id="OUNF01000338">
    <property type="protein sequence ID" value="SPP34367.1"/>
    <property type="molecule type" value="Genomic_DNA"/>
</dbReference>
<dbReference type="AlphaFoldDB" id="A0A3B0IXK7"/>
<evidence type="ECO:0000313" key="1">
    <source>
        <dbReference type="EMBL" id="SPP34367.1"/>
    </source>
</evidence>
<reference evidence="1" key="1">
    <citation type="submission" date="2018-04" db="EMBL/GenBank/DDBJ databases">
        <authorList>
            <person name="Go L.Y."/>
            <person name="Mitchell J.A."/>
        </authorList>
    </citation>
    <scope>NUCLEOTIDE SEQUENCE</scope>
    <source>
        <strain evidence="1">WBAF</strain>
    </source>
</reference>
<sequence>MRITRNFAEKILDFLLPGQDHVIALHNNHNSPSYSFKSYFSPPLSHDVLKIYPEVCPENGTGEFFYTTDEGWFNALKQKEIFNIVLQNNKAVEDDGSLSVYASKNHIQYSNVEAQHGHLEQQIDMLSAMHSVLFPNANQPLFIDL</sequence>
<name>A0A3B0IXK7_9RICK</name>